<sequence length="144" mass="16668">MLDLNLDVIPSDSSGRDKMTQMEDDSGTSANSFIINPEEALAHLRDKNTAFVFDILKKDNGDINKERNSVRRDLTTQLLFPERSGPERTQRLKLSEVEHQLELKIVPPKLQKVTKGRRGPKSRSSKYRGVTFYRRTGRWESHIW</sequence>
<accession>A0A2P2N2M9</accession>
<protein>
    <submittedName>
        <fullName evidence="2">Ethylene-responsive transcription factor RAP2-7 isoform X3</fullName>
    </submittedName>
</protein>
<proteinExistence type="predicted"/>
<feature type="region of interest" description="Disordered" evidence="1">
    <location>
        <begin position="1"/>
        <end position="31"/>
    </location>
</feature>
<evidence type="ECO:0000256" key="1">
    <source>
        <dbReference type="SAM" id="MobiDB-lite"/>
    </source>
</evidence>
<evidence type="ECO:0000313" key="2">
    <source>
        <dbReference type="EMBL" id="MBX36718.1"/>
    </source>
</evidence>
<reference evidence="2" key="1">
    <citation type="submission" date="2018-02" db="EMBL/GenBank/DDBJ databases">
        <title>Rhizophora mucronata_Transcriptome.</title>
        <authorList>
            <person name="Meera S.P."/>
            <person name="Sreeshan A."/>
            <person name="Augustine A."/>
        </authorList>
    </citation>
    <scope>NUCLEOTIDE SEQUENCE</scope>
    <source>
        <tissue evidence="2">Leaf</tissue>
    </source>
</reference>
<dbReference type="AlphaFoldDB" id="A0A2P2N2M9"/>
<organism evidence="2">
    <name type="scientific">Rhizophora mucronata</name>
    <name type="common">Asiatic mangrove</name>
    <dbReference type="NCBI Taxonomy" id="61149"/>
    <lineage>
        <taxon>Eukaryota</taxon>
        <taxon>Viridiplantae</taxon>
        <taxon>Streptophyta</taxon>
        <taxon>Embryophyta</taxon>
        <taxon>Tracheophyta</taxon>
        <taxon>Spermatophyta</taxon>
        <taxon>Magnoliopsida</taxon>
        <taxon>eudicotyledons</taxon>
        <taxon>Gunneridae</taxon>
        <taxon>Pentapetalae</taxon>
        <taxon>rosids</taxon>
        <taxon>fabids</taxon>
        <taxon>Malpighiales</taxon>
        <taxon>Rhizophoraceae</taxon>
        <taxon>Rhizophora</taxon>
    </lineage>
</organism>
<name>A0A2P2N2M9_RHIMU</name>
<dbReference type="EMBL" id="GGEC01056234">
    <property type="protein sequence ID" value="MBX36718.1"/>
    <property type="molecule type" value="Transcribed_RNA"/>
</dbReference>